<dbReference type="InterPro" id="IPR029058">
    <property type="entry name" value="AB_hydrolase_fold"/>
</dbReference>
<dbReference type="SUPFAM" id="SSF53474">
    <property type="entry name" value="alpha/beta-Hydrolases"/>
    <property type="match status" value="1"/>
</dbReference>
<dbReference type="InterPro" id="IPR000073">
    <property type="entry name" value="AB_hydrolase_1"/>
</dbReference>
<keyword evidence="3" id="KW-1185">Reference proteome</keyword>
<dbReference type="PANTHER" id="PTHR46438">
    <property type="entry name" value="ALPHA/BETA-HYDROLASES SUPERFAMILY PROTEIN"/>
    <property type="match status" value="1"/>
</dbReference>
<dbReference type="Proteomes" id="UP000094669">
    <property type="component" value="Unassembled WGS sequence"/>
</dbReference>
<dbReference type="PRINTS" id="PR00111">
    <property type="entry name" value="ABHYDROLASE"/>
</dbReference>
<dbReference type="PRINTS" id="PR00412">
    <property type="entry name" value="EPOXHYDRLASE"/>
</dbReference>
<evidence type="ECO:0000313" key="3">
    <source>
        <dbReference type="Proteomes" id="UP000094669"/>
    </source>
</evidence>
<evidence type="ECO:0000259" key="1">
    <source>
        <dbReference type="Pfam" id="PF00561"/>
    </source>
</evidence>
<keyword evidence="2" id="KW-0378">Hydrolase</keyword>
<evidence type="ECO:0000313" key="2">
    <source>
        <dbReference type="EMBL" id="PNV75432.1"/>
    </source>
</evidence>
<dbReference type="EMBL" id="MCRM02000007">
    <property type="protein sequence ID" value="PNV75432.1"/>
    <property type="molecule type" value="Genomic_DNA"/>
</dbReference>
<dbReference type="GO" id="GO:0016787">
    <property type="term" value="F:hydrolase activity"/>
    <property type="evidence" value="ECO:0007669"/>
    <property type="project" value="UniProtKB-KW"/>
</dbReference>
<comment type="caution">
    <text evidence="2">The sequence shown here is derived from an EMBL/GenBank/DDBJ whole genome shotgun (WGS) entry which is preliminary data.</text>
</comment>
<gene>
    <name evidence="2" type="ORF">BES34_009310</name>
</gene>
<dbReference type="PANTHER" id="PTHR46438:SF11">
    <property type="entry name" value="LIPASE-RELATED"/>
    <property type="match status" value="1"/>
</dbReference>
<sequence>MNRKKIFEIRKLLLTFLLLLGSCRFLGVGSIPLDELKSKYANSESKFIKIDDLNIHYRDVGNGPVIVLLHGVCSSLHTWDAWNEKLKHKYRVVRLDLPGHGLTGPSSDINKLDLVEAVQILNKFLKALKIDKFYLVGNSMGGYISWNYALQFPEKVQKLVLIDAAGYAQPLPPMIAFGSHPLVSPFAKHILPKFLIESSVEQVYGDKSKVTPEIKDRYSDLSMREGNRKAYNYFFVLARERFTNPKLSVGINRIKRPTMVMWGTKDEWLTFEYFGNWKLDLPGARFQIYEGAGHIPMEEIPDRTVKDFEDFIASK</sequence>
<reference evidence="2" key="1">
    <citation type="submission" date="2018-01" db="EMBL/GenBank/DDBJ databases">
        <title>Genomic characterization of Leptospira inadai serogroup Lyme isolated from captured rat in Brazil and comparative analysis with human reference strain.</title>
        <authorList>
            <person name="Moreno L.Z."/>
            <person name="Loureiro A.P."/>
            <person name="Miraglia F."/>
            <person name="Kremer F.S."/>
            <person name="Eslabao M.R."/>
            <person name="Dellagostin O.A."/>
            <person name="Lilenbaum W."/>
            <person name="Moreno A.M."/>
        </authorList>
    </citation>
    <scope>NUCLEOTIDE SEQUENCE [LARGE SCALE GENOMIC DNA]</scope>
    <source>
        <strain evidence="2">M34/99</strain>
    </source>
</reference>
<protein>
    <submittedName>
        <fullName evidence="2">Alpha/beta hydrolase</fullName>
    </submittedName>
</protein>
<dbReference type="InterPro" id="IPR000639">
    <property type="entry name" value="Epox_hydrolase-like"/>
</dbReference>
<name>A0ABX4YJI2_9LEPT</name>
<accession>A0ABX4YJI2</accession>
<dbReference type="Gene3D" id="3.40.50.1820">
    <property type="entry name" value="alpha/beta hydrolase"/>
    <property type="match status" value="1"/>
</dbReference>
<proteinExistence type="predicted"/>
<organism evidence="2 3">
    <name type="scientific">Leptospira inadai serovar Lyme</name>
    <dbReference type="NCBI Taxonomy" id="293084"/>
    <lineage>
        <taxon>Bacteria</taxon>
        <taxon>Pseudomonadati</taxon>
        <taxon>Spirochaetota</taxon>
        <taxon>Spirochaetia</taxon>
        <taxon>Leptospirales</taxon>
        <taxon>Leptospiraceae</taxon>
        <taxon>Leptospira</taxon>
    </lineage>
</organism>
<dbReference type="PROSITE" id="PS51257">
    <property type="entry name" value="PROKAR_LIPOPROTEIN"/>
    <property type="match status" value="1"/>
</dbReference>
<feature type="domain" description="AB hydrolase-1" evidence="1">
    <location>
        <begin position="64"/>
        <end position="299"/>
    </location>
</feature>
<dbReference type="Pfam" id="PF00561">
    <property type="entry name" value="Abhydrolase_1"/>
    <property type="match status" value="1"/>
</dbReference>